<evidence type="ECO:0000313" key="3">
    <source>
        <dbReference type="Proteomes" id="UP000830835"/>
    </source>
</evidence>
<evidence type="ECO:0000256" key="1">
    <source>
        <dbReference type="SAM" id="Phobius"/>
    </source>
</evidence>
<dbReference type="RefSeq" id="WP_244348433.1">
    <property type="nucleotide sequence ID" value="NZ_JAFIRA010000001.1"/>
</dbReference>
<sequence>MSPPVPKPFPPLRGFTLMEMLAVLVIASLLSALGIAGLTNLVKRSNLANTVALVQGSLKEAQRQAMLNSRPCQVVLGISSITTECPPGTLTRRDQLSNWVRLSSDITTPTPNVVSFSYRGTVSNNCPDPTNCGTIRIEFPDEEARCLRVESLLGKVSNDFACE</sequence>
<gene>
    <name evidence="2" type="ORF">JX360_00710</name>
</gene>
<dbReference type="EMBL" id="JAFIRA010000001">
    <property type="protein sequence ID" value="MCJ2541437.1"/>
    <property type="molecule type" value="Genomic_DNA"/>
</dbReference>
<keyword evidence="1" id="KW-0472">Membrane</keyword>
<organism evidence="2 3">
    <name type="scientific">Thermostichus vulcanus str. 'Rupite'</name>
    <dbReference type="NCBI Taxonomy" id="2813851"/>
    <lineage>
        <taxon>Bacteria</taxon>
        <taxon>Bacillati</taxon>
        <taxon>Cyanobacteriota</taxon>
        <taxon>Cyanophyceae</taxon>
        <taxon>Thermostichales</taxon>
        <taxon>Thermostichaceae</taxon>
        <taxon>Thermostichus</taxon>
    </lineage>
</organism>
<accession>A0ABT0C6V5</accession>
<reference evidence="2" key="1">
    <citation type="submission" date="2021-02" db="EMBL/GenBank/DDBJ databases">
        <title>The CRISPR/cas machinery reduction and long-range gene transfer in the hot spring cyanobacterium Synechococcus.</title>
        <authorList>
            <person name="Dvorak P."/>
            <person name="Jahodarova E."/>
            <person name="Hasler P."/>
            <person name="Poulickova A."/>
        </authorList>
    </citation>
    <scope>NUCLEOTIDE SEQUENCE</scope>
    <source>
        <strain evidence="2">Rupite</strain>
    </source>
</reference>
<dbReference type="Proteomes" id="UP000830835">
    <property type="component" value="Unassembled WGS sequence"/>
</dbReference>
<proteinExistence type="predicted"/>
<dbReference type="InterPro" id="IPR012902">
    <property type="entry name" value="N_methyl_site"/>
</dbReference>
<feature type="transmembrane region" description="Helical" evidence="1">
    <location>
        <begin position="20"/>
        <end position="42"/>
    </location>
</feature>
<dbReference type="Gene3D" id="3.30.700.10">
    <property type="entry name" value="Glycoprotein, Type 4 Pilin"/>
    <property type="match status" value="1"/>
</dbReference>
<name>A0ABT0C6V5_THEVL</name>
<dbReference type="InterPro" id="IPR045584">
    <property type="entry name" value="Pilin-like"/>
</dbReference>
<keyword evidence="1" id="KW-1133">Transmembrane helix</keyword>
<evidence type="ECO:0000313" key="2">
    <source>
        <dbReference type="EMBL" id="MCJ2541437.1"/>
    </source>
</evidence>
<comment type="caution">
    <text evidence="2">The sequence shown here is derived from an EMBL/GenBank/DDBJ whole genome shotgun (WGS) entry which is preliminary data.</text>
</comment>
<protein>
    <submittedName>
        <fullName evidence="2">Type II secretion system protein</fullName>
    </submittedName>
</protein>
<dbReference type="NCBIfam" id="TIGR02532">
    <property type="entry name" value="IV_pilin_GFxxxE"/>
    <property type="match status" value="1"/>
</dbReference>
<dbReference type="SUPFAM" id="SSF54523">
    <property type="entry name" value="Pili subunits"/>
    <property type="match status" value="1"/>
</dbReference>
<keyword evidence="1" id="KW-0812">Transmembrane</keyword>
<keyword evidence="3" id="KW-1185">Reference proteome</keyword>